<dbReference type="InterPro" id="IPR036691">
    <property type="entry name" value="Endo/exonu/phosph_ase_sf"/>
</dbReference>
<evidence type="ECO:0000313" key="2">
    <source>
        <dbReference type="EMBL" id="ROR46494.1"/>
    </source>
</evidence>
<proteinExistence type="predicted"/>
<sequence length="318" mass="35608">MTTTPPPATAEPARPVMLHVGWNIQHGWKLPEAIGLLKQFAQEHGVDRPHLLTLQELQEDQAEKVAEQLGLACVEAPNVRPGSRNALFYDPEMFQPDPDWTAYSTEVRHRPATAKLRLIHPDTGVLGRREMSVASIHLDFGDPDNRQHQIRWLLANMYKHNWLALFQGDMNSWPVWGCPLSLDRVVDRAFALDRSIIRADVTTGPDDVPDRIMTTRHMVDVGRHAATVLGQTGADRATTWDGPKKARQQIPAEDCPPGGLGPIDRTYVSRELEPALLSSATPATPEVEAVSDHLPQVTAWDLRQLWEVMDAEVETVRH</sequence>
<evidence type="ECO:0000256" key="1">
    <source>
        <dbReference type="SAM" id="MobiDB-lite"/>
    </source>
</evidence>
<dbReference type="RefSeq" id="WP_123559128.1">
    <property type="nucleotide sequence ID" value="NZ_RJVJ01000001.1"/>
</dbReference>
<reference evidence="2 3" key="1">
    <citation type="submission" date="2018-11" db="EMBL/GenBank/DDBJ databases">
        <title>Sequencing the genomes of 1000 actinobacteria strains.</title>
        <authorList>
            <person name="Klenk H.-P."/>
        </authorList>
    </citation>
    <scope>NUCLEOTIDE SEQUENCE [LARGE SCALE GENOMIC DNA]</scope>
    <source>
        <strain evidence="2 3">DSM 44780</strain>
    </source>
</reference>
<name>A0A8G1URH8_9ACTN</name>
<dbReference type="SUPFAM" id="SSF56219">
    <property type="entry name" value="DNase I-like"/>
    <property type="match status" value="1"/>
</dbReference>
<gene>
    <name evidence="2" type="ORF">EDD39_4766</name>
</gene>
<accession>A0A8G1URH8</accession>
<organism evidence="2 3">
    <name type="scientific">Kitasatospora cineracea</name>
    <dbReference type="NCBI Taxonomy" id="88074"/>
    <lineage>
        <taxon>Bacteria</taxon>
        <taxon>Bacillati</taxon>
        <taxon>Actinomycetota</taxon>
        <taxon>Actinomycetes</taxon>
        <taxon>Kitasatosporales</taxon>
        <taxon>Streptomycetaceae</taxon>
        <taxon>Kitasatospora</taxon>
    </lineage>
</organism>
<evidence type="ECO:0000313" key="3">
    <source>
        <dbReference type="Proteomes" id="UP000267408"/>
    </source>
</evidence>
<dbReference type="EMBL" id="RJVJ01000001">
    <property type="protein sequence ID" value="ROR46494.1"/>
    <property type="molecule type" value="Genomic_DNA"/>
</dbReference>
<dbReference type="Proteomes" id="UP000267408">
    <property type="component" value="Unassembled WGS sequence"/>
</dbReference>
<dbReference type="OrthoDB" id="4337511at2"/>
<feature type="region of interest" description="Disordered" evidence="1">
    <location>
        <begin position="235"/>
        <end position="260"/>
    </location>
</feature>
<dbReference type="Gene3D" id="3.60.10.10">
    <property type="entry name" value="Endonuclease/exonuclease/phosphatase"/>
    <property type="match status" value="1"/>
</dbReference>
<comment type="caution">
    <text evidence="2">The sequence shown here is derived from an EMBL/GenBank/DDBJ whole genome shotgun (WGS) entry which is preliminary data.</text>
</comment>
<dbReference type="AlphaFoldDB" id="A0A8G1URH8"/>
<protein>
    <submittedName>
        <fullName evidence="2">Uncharacterized protein</fullName>
    </submittedName>
</protein>